<keyword evidence="3" id="KW-1185">Reference proteome</keyword>
<reference evidence="2 3" key="1">
    <citation type="submission" date="2019-12" db="EMBL/GenBank/DDBJ databases">
        <authorList>
            <person name="Sun J.-Q."/>
        </authorList>
    </citation>
    <scope>NUCLEOTIDE SEQUENCE [LARGE SCALE GENOMIC DNA]</scope>
    <source>
        <strain evidence="2 3">JCM 17928</strain>
    </source>
</reference>
<keyword evidence="1" id="KW-1133">Transmembrane helix</keyword>
<dbReference type="Proteomes" id="UP000433945">
    <property type="component" value="Unassembled WGS sequence"/>
</dbReference>
<gene>
    <name evidence="2" type="ORF">GN157_05110</name>
</gene>
<dbReference type="AlphaFoldDB" id="A0A6N8HAW0"/>
<comment type="caution">
    <text evidence="2">The sequence shown here is derived from an EMBL/GenBank/DDBJ whole genome shotgun (WGS) entry which is preliminary data.</text>
</comment>
<evidence type="ECO:0000256" key="1">
    <source>
        <dbReference type="SAM" id="Phobius"/>
    </source>
</evidence>
<accession>A0A6N8HAW0</accession>
<protein>
    <submittedName>
        <fullName evidence="2">Uncharacterized protein</fullName>
    </submittedName>
</protein>
<proteinExistence type="predicted"/>
<feature type="transmembrane region" description="Helical" evidence="1">
    <location>
        <begin position="12"/>
        <end position="34"/>
    </location>
</feature>
<keyword evidence="1" id="KW-0472">Membrane</keyword>
<dbReference type="RefSeq" id="WP_157482029.1">
    <property type="nucleotide sequence ID" value="NZ_WOWP01000013.1"/>
</dbReference>
<sequence length="172" mass="20240">MKNFISKLNWRLILVHVLATYFFVFGIKLLSFFSDIEAVKVLLTNREEPVGDDYVFRIGMINLYNFYSGCAAIILVFIISLILCKKYRWYWGNSLIVFIFSMTMYWLGYTGWTYVKIVLLMPGTIFKQIEPEFITNILILLTFGVLFLFNKRIIRFVETGRFTNCQVTEPVS</sequence>
<feature type="transmembrane region" description="Helical" evidence="1">
    <location>
        <begin position="133"/>
        <end position="149"/>
    </location>
</feature>
<organism evidence="2 3">
    <name type="scientific">Flavobacterium rakeshii</name>
    <dbReference type="NCBI Taxonomy" id="1038845"/>
    <lineage>
        <taxon>Bacteria</taxon>
        <taxon>Pseudomonadati</taxon>
        <taxon>Bacteroidota</taxon>
        <taxon>Flavobacteriia</taxon>
        <taxon>Flavobacteriales</taxon>
        <taxon>Flavobacteriaceae</taxon>
        <taxon>Flavobacterium</taxon>
    </lineage>
</organism>
<dbReference type="EMBL" id="WOWP01000013">
    <property type="protein sequence ID" value="MUV03083.1"/>
    <property type="molecule type" value="Genomic_DNA"/>
</dbReference>
<name>A0A6N8HAW0_9FLAO</name>
<keyword evidence="1" id="KW-0812">Transmembrane</keyword>
<feature type="transmembrane region" description="Helical" evidence="1">
    <location>
        <begin position="95"/>
        <end position="113"/>
    </location>
</feature>
<dbReference type="OrthoDB" id="1361858at2"/>
<evidence type="ECO:0000313" key="2">
    <source>
        <dbReference type="EMBL" id="MUV03083.1"/>
    </source>
</evidence>
<evidence type="ECO:0000313" key="3">
    <source>
        <dbReference type="Proteomes" id="UP000433945"/>
    </source>
</evidence>
<feature type="transmembrane region" description="Helical" evidence="1">
    <location>
        <begin position="54"/>
        <end position="83"/>
    </location>
</feature>